<dbReference type="Proteomes" id="UP000525652">
    <property type="component" value="Unassembled WGS sequence"/>
</dbReference>
<sequence>MPRIQSLFILRSLCGCLLLLTLWGQSRGEEIVLGNGKIEVAVDPAKGRIMHLSLPGLENLLWINPDAEKHFEEHGWQQWGGDRMLVTPIALWPQIYGSSRPDPEVNDLPWEVLEKGDAYVRLRSAQSEVLGVQVERMIQLVEGEAVVRQSYVVRKIAESPIPVHVWTLTHFPVQGTIWMNIAEDTLHNGIRPLRNFFIGRQYVEGRLTYPEADRVEISMPDEHPIKVGTFGGWIAWKNDGFLFWIEAEWNRDGLYFDGSNLQIYINPRPGGFIEVESQSPTRYLEVGESVEFETRMGIEDVSAEERASVKKVLQGLQGE</sequence>
<evidence type="ECO:0000313" key="1">
    <source>
        <dbReference type="EMBL" id="MBC2602152.1"/>
    </source>
</evidence>
<organism evidence="1 2">
    <name type="scientific">Puniceicoccus vermicola</name>
    <dbReference type="NCBI Taxonomy" id="388746"/>
    <lineage>
        <taxon>Bacteria</taxon>
        <taxon>Pseudomonadati</taxon>
        <taxon>Verrucomicrobiota</taxon>
        <taxon>Opitutia</taxon>
        <taxon>Puniceicoccales</taxon>
        <taxon>Puniceicoccaceae</taxon>
        <taxon>Puniceicoccus</taxon>
    </lineage>
</organism>
<dbReference type="EMBL" id="JACHVA010000082">
    <property type="protein sequence ID" value="MBC2602152.1"/>
    <property type="molecule type" value="Genomic_DNA"/>
</dbReference>
<protein>
    <recommendedName>
        <fullName evidence="3">DUF4380 domain-containing protein</fullName>
    </recommendedName>
</protein>
<gene>
    <name evidence="1" type="ORF">H5P30_10220</name>
</gene>
<comment type="caution">
    <text evidence="1">The sequence shown here is derived from an EMBL/GenBank/DDBJ whole genome shotgun (WGS) entry which is preliminary data.</text>
</comment>
<proteinExistence type="predicted"/>
<accession>A0A7X1E607</accession>
<keyword evidence="2" id="KW-1185">Reference proteome</keyword>
<reference evidence="1 2" key="1">
    <citation type="submission" date="2020-07" db="EMBL/GenBank/DDBJ databases">
        <authorList>
            <person name="Feng X."/>
        </authorList>
    </citation>
    <scope>NUCLEOTIDE SEQUENCE [LARGE SCALE GENOMIC DNA]</scope>
    <source>
        <strain evidence="1 2">JCM14086</strain>
    </source>
</reference>
<evidence type="ECO:0000313" key="2">
    <source>
        <dbReference type="Proteomes" id="UP000525652"/>
    </source>
</evidence>
<dbReference type="AlphaFoldDB" id="A0A7X1E607"/>
<name>A0A7X1E607_9BACT</name>
<evidence type="ECO:0008006" key="3">
    <source>
        <dbReference type="Google" id="ProtNLM"/>
    </source>
</evidence>
<dbReference type="RefSeq" id="WP_185692850.1">
    <property type="nucleotide sequence ID" value="NZ_JACHVA010000082.1"/>
</dbReference>